<comment type="similarity">
    <text evidence="1">Belongs to the LysR transcriptional regulatory family.</text>
</comment>
<keyword evidence="7" id="KW-1185">Reference proteome</keyword>
<dbReference type="GO" id="GO:0003700">
    <property type="term" value="F:DNA-binding transcription factor activity"/>
    <property type="evidence" value="ECO:0007669"/>
    <property type="project" value="InterPro"/>
</dbReference>
<dbReference type="EMBL" id="SNXY01000008">
    <property type="protein sequence ID" value="TDP84273.1"/>
    <property type="molecule type" value="Genomic_DNA"/>
</dbReference>
<protein>
    <submittedName>
        <fullName evidence="6">DNA-binding transcriptional LysR family regulator</fullName>
    </submittedName>
</protein>
<dbReference type="Gene3D" id="1.10.10.10">
    <property type="entry name" value="Winged helix-like DNA-binding domain superfamily/Winged helix DNA-binding domain"/>
    <property type="match status" value="1"/>
</dbReference>
<dbReference type="InterPro" id="IPR005119">
    <property type="entry name" value="LysR_subst-bd"/>
</dbReference>
<reference evidence="6 7" key="1">
    <citation type="submission" date="2019-03" db="EMBL/GenBank/DDBJ databases">
        <title>Genomic Encyclopedia of Type Strains, Phase IV (KMG-IV): sequencing the most valuable type-strain genomes for metagenomic binning, comparative biology and taxonomic classification.</title>
        <authorList>
            <person name="Goeker M."/>
        </authorList>
    </citation>
    <scope>NUCLEOTIDE SEQUENCE [LARGE SCALE GENOMIC DNA]</scope>
    <source>
        <strain evidence="6 7">DSM 102969</strain>
    </source>
</reference>
<gene>
    <name evidence="6" type="ORF">EDD54_2879</name>
</gene>
<dbReference type="RefSeq" id="WP_126540279.1">
    <property type="nucleotide sequence ID" value="NZ_BSPM01000002.1"/>
</dbReference>
<accession>A0A4R6RDJ4</accession>
<evidence type="ECO:0000256" key="3">
    <source>
        <dbReference type="ARBA" id="ARBA00023125"/>
    </source>
</evidence>
<dbReference type="PROSITE" id="PS50931">
    <property type="entry name" value="HTH_LYSR"/>
    <property type="match status" value="1"/>
</dbReference>
<keyword evidence="2" id="KW-0805">Transcription regulation</keyword>
<name>A0A4R6RDJ4_9HYPH</name>
<feature type="domain" description="HTH lysR-type" evidence="5">
    <location>
        <begin position="6"/>
        <end position="63"/>
    </location>
</feature>
<comment type="caution">
    <text evidence="6">The sequence shown here is derived from an EMBL/GenBank/DDBJ whole genome shotgun (WGS) entry which is preliminary data.</text>
</comment>
<dbReference type="PANTHER" id="PTHR30537">
    <property type="entry name" value="HTH-TYPE TRANSCRIPTIONAL REGULATOR"/>
    <property type="match status" value="1"/>
</dbReference>
<dbReference type="Gene3D" id="3.40.190.10">
    <property type="entry name" value="Periplasmic binding protein-like II"/>
    <property type="match status" value="2"/>
</dbReference>
<dbReference type="SUPFAM" id="SSF46785">
    <property type="entry name" value="Winged helix' DNA-binding domain"/>
    <property type="match status" value="1"/>
</dbReference>
<dbReference type="Pfam" id="PF00126">
    <property type="entry name" value="HTH_1"/>
    <property type="match status" value="1"/>
</dbReference>
<dbReference type="OrthoDB" id="9794694at2"/>
<dbReference type="AlphaFoldDB" id="A0A4R6RDJ4"/>
<keyword evidence="4" id="KW-0804">Transcription</keyword>
<dbReference type="SUPFAM" id="SSF53850">
    <property type="entry name" value="Periplasmic binding protein-like II"/>
    <property type="match status" value="1"/>
</dbReference>
<proteinExistence type="inferred from homology"/>
<dbReference type="GO" id="GO:0006351">
    <property type="term" value="P:DNA-templated transcription"/>
    <property type="evidence" value="ECO:0007669"/>
    <property type="project" value="TreeGrafter"/>
</dbReference>
<sequence length="305" mass="32930">MTRRLPPLSALRAFEAVARLGSVRKAAEELGVDHSAVARHVRNLEAAVGVRLIDTGTRGSTPTPEGRRYAEQAALAFDVLAAATAALRPAGKRGELQVWCAPGLAVRWLMPRLAEIERLIPDREIVLRPTDQAPDLSRGEADVEIRFGPREAAGVRGEALIAPRFFPAASPAFLAGRPPVGSLADLAALPLVHEETREQWRSWLAGAGLDPVPPLDGPRLWYANVAIEAVLLGQGVALVNRLQVAPELADGRLVELLDTDVRLGAYVFQAGAERWNEPAVVRLRRWLIEALAATAAEHRADTVVT</sequence>
<dbReference type="CDD" id="cd08432">
    <property type="entry name" value="PBP2_GcdR_TrpI_HvrB_AmpR_like"/>
    <property type="match status" value="1"/>
</dbReference>
<dbReference type="InterPro" id="IPR036390">
    <property type="entry name" value="WH_DNA-bd_sf"/>
</dbReference>
<evidence type="ECO:0000256" key="4">
    <source>
        <dbReference type="ARBA" id="ARBA00023163"/>
    </source>
</evidence>
<dbReference type="PANTHER" id="PTHR30537:SF79">
    <property type="entry name" value="TRANSCRIPTIONAL REGULATOR-RELATED"/>
    <property type="match status" value="1"/>
</dbReference>
<evidence type="ECO:0000313" key="7">
    <source>
        <dbReference type="Proteomes" id="UP000294547"/>
    </source>
</evidence>
<keyword evidence="3 6" id="KW-0238">DNA-binding</keyword>
<dbReference type="GO" id="GO:0043565">
    <property type="term" value="F:sequence-specific DNA binding"/>
    <property type="evidence" value="ECO:0007669"/>
    <property type="project" value="TreeGrafter"/>
</dbReference>
<evidence type="ECO:0000259" key="5">
    <source>
        <dbReference type="PROSITE" id="PS50931"/>
    </source>
</evidence>
<evidence type="ECO:0000313" key="6">
    <source>
        <dbReference type="EMBL" id="TDP84273.1"/>
    </source>
</evidence>
<evidence type="ECO:0000256" key="2">
    <source>
        <dbReference type="ARBA" id="ARBA00023015"/>
    </source>
</evidence>
<evidence type="ECO:0000256" key="1">
    <source>
        <dbReference type="ARBA" id="ARBA00009437"/>
    </source>
</evidence>
<dbReference type="InterPro" id="IPR036388">
    <property type="entry name" value="WH-like_DNA-bd_sf"/>
</dbReference>
<dbReference type="InterPro" id="IPR058163">
    <property type="entry name" value="LysR-type_TF_proteobact-type"/>
</dbReference>
<dbReference type="Proteomes" id="UP000294547">
    <property type="component" value="Unassembled WGS sequence"/>
</dbReference>
<dbReference type="Pfam" id="PF03466">
    <property type="entry name" value="LysR_substrate"/>
    <property type="match status" value="1"/>
</dbReference>
<organism evidence="6 7">
    <name type="scientific">Oharaeibacter diazotrophicus</name>
    <dbReference type="NCBI Taxonomy" id="1920512"/>
    <lineage>
        <taxon>Bacteria</taxon>
        <taxon>Pseudomonadati</taxon>
        <taxon>Pseudomonadota</taxon>
        <taxon>Alphaproteobacteria</taxon>
        <taxon>Hyphomicrobiales</taxon>
        <taxon>Pleomorphomonadaceae</taxon>
        <taxon>Oharaeibacter</taxon>
    </lineage>
</organism>
<dbReference type="InterPro" id="IPR000847">
    <property type="entry name" value="LysR_HTH_N"/>
</dbReference>